<organism evidence="1 2">
    <name type="scientific">Catharanthus roseus</name>
    <name type="common">Madagascar periwinkle</name>
    <name type="synonym">Vinca rosea</name>
    <dbReference type="NCBI Taxonomy" id="4058"/>
    <lineage>
        <taxon>Eukaryota</taxon>
        <taxon>Viridiplantae</taxon>
        <taxon>Streptophyta</taxon>
        <taxon>Embryophyta</taxon>
        <taxon>Tracheophyta</taxon>
        <taxon>Spermatophyta</taxon>
        <taxon>Magnoliopsida</taxon>
        <taxon>eudicotyledons</taxon>
        <taxon>Gunneridae</taxon>
        <taxon>Pentapetalae</taxon>
        <taxon>asterids</taxon>
        <taxon>lamiids</taxon>
        <taxon>Gentianales</taxon>
        <taxon>Apocynaceae</taxon>
        <taxon>Rauvolfioideae</taxon>
        <taxon>Vinceae</taxon>
        <taxon>Catharanthinae</taxon>
        <taxon>Catharanthus</taxon>
    </lineage>
</organism>
<sequence>MEEIRIPCSKRRKIEETVLNILKYADLETATEYSVRTSASEKLCIDLSDLDSKIFVRQVLESFLLSIAASDDNKLAEVGEDHRKLTNGNVVDSTENNNGRVICKLSEKRNVAVIDFRKGQTLVSIRDYYTKDGKQFPSGRGITLTSRQWSCFRSSFSAVDEAIERMQSKIRSVAVQNLSKENIPSSVNNVSLQGSVAIDQNHTDASIPNSVNDVDPQCDTIAKTNYEMLSSIDSHFLSGSVHQIAIERHQPQSDTRDPLPAATPQEQINHDQLASPSQGLVPIMTTRLSGKNYHCWMHQMEFFLKQLKVAYVLTDPCPSIPMEGANYDEINQGKIASNKWADDEYICRHSILNSLSDNLFDQYSKRGFSAKELWEELKSVYSEDFGTVRSEVNKYIQFQMVDGVSVVDQVQELNYIANTITASGIWIDENLHVSVIISKLPPSWKEYRAKLMHHEFLTLNMLVHLLKVEEESRNKSKKDYPSQNGNVADVKVEERFELKRKDGKRLCYTCHQEGHISKYCPTRKHETERAMSWNREPREGQTNRVRRTADG</sequence>
<proteinExistence type="predicted"/>
<dbReference type="EMBL" id="CM044708">
    <property type="protein sequence ID" value="KAI5647114.1"/>
    <property type="molecule type" value="Genomic_DNA"/>
</dbReference>
<dbReference type="Proteomes" id="UP001060085">
    <property type="component" value="Linkage Group LG08"/>
</dbReference>
<gene>
    <name evidence="1" type="ORF">M9H77_33119</name>
</gene>
<reference evidence="2" key="1">
    <citation type="journal article" date="2023" name="Nat. Plants">
        <title>Single-cell RNA sequencing provides a high-resolution roadmap for understanding the multicellular compartmentation of specialized metabolism.</title>
        <authorList>
            <person name="Sun S."/>
            <person name="Shen X."/>
            <person name="Li Y."/>
            <person name="Li Y."/>
            <person name="Wang S."/>
            <person name="Li R."/>
            <person name="Zhang H."/>
            <person name="Shen G."/>
            <person name="Guo B."/>
            <person name="Wei J."/>
            <person name="Xu J."/>
            <person name="St-Pierre B."/>
            <person name="Chen S."/>
            <person name="Sun C."/>
        </authorList>
    </citation>
    <scope>NUCLEOTIDE SEQUENCE [LARGE SCALE GENOMIC DNA]</scope>
</reference>
<name>A0ACB9ZJ78_CATRO</name>
<evidence type="ECO:0000313" key="1">
    <source>
        <dbReference type="EMBL" id="KAI5647114.1"/>
    </source>
</evidence>
<accession>A0ACB9ZJ78</accession>
<evidence type="ECO:0000313" key="2">
    <source>
        <dbReference type="Proteomes" id="UP001060085"/>
    </source>
</evidence>
<keyword evidence="2" id="KW-1185">Reference proteome</keyword>
<protein>
    <submittedName>
        <fullName evidence="1">Uncharacterized protein</fullName>
    </submittedName>
</protein>
<comment type="caution">
    <text evidence="1">The sequence shown here is derived from an EMBL/GenBank/DDBJ whole genome shotgun (WGS) entry which is preliminary data.</text>
</comment>